<evidence type="ECO:0000256" key="2">
    <source>
        <dbReference type="SAM" id="SignalP"/>
    </source>
</evidence>
<evidence type="ECO:0000256" key="1">
    <source>
        <dbReference type="SAM" id="MobiDB-lite"/>
    </source>
</evidence>
<organism evidence="3 4">
    <name type="scientific">Colletotrichum zoysiae</name>
    <dbReference type="NCBI Taxonomy" id="1216348"/>
    <lineage>
        <taxon>Eukaryota</taxon>
        <taxon>Fungi</taxon>
        <taxon>Dikarya</taxon>
        <taxon>Ascomycota</taxon>
        <taxon>Pezizomycotina</taxon>
        <taxon>Sordariomycetes</taxon>
        <taxon>Hypocreomycetidae</taxon>
        <taxon>Glomerellales</taxon>
        <taxon>Glomerellaceae</taxon>
        <taxon>Colletotrichum</taxon>
        <taxon>Colletotrichum graminicola species complex</taxon>
    </lineage>
</organism>
<gene>
    <name evidence="3" type="ORF">LX32DRAFT_646857</name>
</gene>
<protein>
    <recommendedName>
        <fullName evidence="5">Secreted protein</fullName>
    </recommendedName>
</protein>
<dbReference type="AlphaFoldDB" id="A0AAD9H396"/>
<feature type="compositionally biased region" description="Low complexity" evidence="1">
    <location>
        <begin position="96"/>
        <end position="113"/>
    </location>
</feature>
<dbReference type="EMBL" id="MU843149">
    <property type="protein sequence ID" value="KAK2020991.1"/>
    <property type="molecule type" value="Genomic_DNA"/>
</dbReference>
<feature type="region of interest" description="Disordered" evidence="1">
    <location>
        <begin position="94"/>
        <end position="113"/>
    </location>
</feature>
<dbReference type="Proteomes" id="UP001232148">
    <property type="component" value="Unassembled WGS sequence"/>
</dbReference>
<evidence type="ECO:0000313" key="3">
    <source>
        <dbReference type="EMBL" id="KAK2020991.1"/>
    </source>
</evidence>
<accession>A0AAD9H396</accession>
<reference evidence="3" key="1">
    <citation type="submission" date="2021-06" db="EMBL/GenBank/DDBJ databases">
        <title>Comparative genomics, transcriptomics and evolutionary studies reveal genomic signatures of adaptation to plant cell wall in hemibiotrophic fungi.</title>
        <authorList>
            <consortium name="DOE Joint Genome Institute"/>
            <person name="Baroncelli R."/>
            <person name="Diaz J.F."/>
            <person name="Benocci T."/>
            <person name="Peng M."/>
            <person name="Battaglia E."/>
            <person name="Haridas S."/>
            <person name="Andreopoulos W."/>
            <person name="Labutti K."/>
            <person name="Pangilinan J."/>
            <person name="Floch G.L."/>
            <person name="Makela M.R."/>
            <person name="Henrissat B."/>
            <person name="Grigoriev I.V."/>
            <person name="Crouch J.A."/>
            <person name="De Vries R.P."/>
            <person name="Sukno S.A."/>
            <person name="Thon M.R."/>
        </authorList>
    </citation>
    <scope>NUCLEOTIDE SEQUENCE</scope>
    <source>
        <strain evidence="3">MAFF235873</strain>
    </source>
</reference>
<name>A0AAD9H396_9PEZI</name>
<sequence>MTCTCCSRLTASFLPLCLCLCLCLCSGGGGGGCALLRSISIFVYLELWVPLWDDSDGGDEMKPTSHVIRRQVGRYQQNNKRTWRDCSLQLQPKIPTQVGTSTQTQTGTDTDTR</sequence>
<feature type="signal peptide" evidence="2">
    <location>
        <begin position="1"/>
        <end position="19"/>
    </location>
</feature>
<proteinExistence type="predicted"/>
<evidence type="ECO:0008006" key="5">
    <source>
        <dbReference type="Google" id="ProtNLM"/>
    </source>
</evidence>
<keyword evidence="2" id="KW-0732">Signal</keyword>
<feature type="chain" id="PRO_5042238804" description="Secreted protein" evidence="2">
    <location>
        <begin position="20"/>
        <end position="113"/>
    </location>
</feature>
<comment type="caution">
    <text evidence="3">The sequence shown here is derived from an EMBL/GenBank/DDBJ whole genome shotgun (WGS) entry which is preliminary data.</text>
</comment>
<evidence type="ECO:0000313" key="4">
    <source>
        <dbReference type="Proteomes" id="UP001232148"/>
    </source>
</evidence>
<keyword evidence="4" id="KW-1185">Reference proteome</keyword>